<name>A0ABR7K228_9FIRM</name>
<comment type="caution">
    <text evidence="1">The sequence shown here is derived from an EMBL/GenBank/DDBJ whole genome shotgun (WGS) entry which is preliminary data.</text>
</comment>
<sequence>MVNRFNNLEENMLFRIRILSNSGDKIYLKFPVEFVKRMIKINGFNWLNLKSDLIDTENLAKVVTHALDFNLTGDIAHIQTKGNDSIKITIS</sequence>
<gene>
    <name evidence="1" type="ORF">H8891_04935</name>
</gene>
<dbReference type="EMBL" id="JACRWD010000001">
    <property type="protein sequence ID" value="MBC6003138.1"/>
    <property type="molecule type" value="Genomic_DNA"/>
</dbReference>
<organism evidence="1 2">
    <name type="scientific">Paeniclostridium hominis</name>
    <dbReference type="NCBI Taxonomy" id="2764329"/>
    <lineage>
        <taxon>Bacteria</taxon>
        <taxon>Bacillati</taxon>
        <taxon>Bacillota</taxon>
        <taxon>Clostridia</taxon>
        <taxon>Peptostreptococcales</taxon>
        <taxon>Peptostreptococcaceae</taxon>
        <taxon>Paeniclostridium</taxon>
    </lineage>
</organism>
<dbReference type="RefSeq" id="WP_147544440.1">
    <property type="nucleotide sequence ID" value="NZ_JACRWD010000001.1"/>
</dbReference>
<evidence type="ECO:0000313" key="1">
    <source>
        <dbReference type="EMBL" id="MBC6003138.1"/>
    </source>
</evidence>
<dbReference type="Proteomes" id="UP000611796">
    <property type="component" value="Unassembled WGS sequence"/>
</dbReference>
<reference evidence="1 2" key="1">
    <citation type="submission" date="2020-08" db="EMBL/GenBank/DDBJ databases">
        <authorList>
            <person name="Liu C."/>
            <person name="Sun Q."/>
        </authorList>
    </citation>
    <scope>NUCLEOTIDE SEQUENCE [LARGE SCALE GENOMIC DNA]</scope>
    <source>
        <strain evidence="1 2">NSJ-45</strain>
    </source>
</reference>
<evidence type="ECO:0000313" key="2">
    <source>
        <dbReference type="Proteomes" id="UP000611796"/>
    </source>
</evidence>
<protein>
    <submittedName>
        <fullName evidence="1">Uncharacterized protein</fullName>
    </submittedName>
</protein>
<keyword evidence="2" id="KW-1185">Reference proteome</keyword>
<proteinExistence type="predicted"/>
<accession>A0ABR7K228</accession>